<comment type="cofactor">
    <cofactor evidence="1">
        <name>Ca(2+)</name>
        <dbReference type="ChEBI" id="CHEBI:29108"/>
    </cofactor>
</comment>
<evidence type="ECO:0000256" key="8">
    <source>
        <dbReference type="SAM" id="SignalP"/>
    </source>
</evidence>
<reference evidence="10 11" key="1">
    <citation type="journal article" date="2013" name="Genome Announc.">
        <title>Draft Genome Sequence of Sphingobium lactosutens Strain DS20T, Isolated from a Hexachlorocyclohexane Dumpsite.</title>
        <authorList>
            <person name="Kumar R."/>
            <person name="Dwivedi V."/>
            <person name="Negi V."/>
            <person name="Khurana J.P."/>
            <person name="Lal R."/>
        </authorList>
    </citation>
    <scope>NUCLEOTIDE SEQUENCE [LARGE SCALE GENOMIC DNA]</scope>
    <source>
        <strain evidence="10 11">DS20</strain>
    </source>
</reference>
<dbReference type="GO" id="GO:0046872">
    <property type="term" value="F:metal ion binding"/>
    <property type="evidence" value="ECO:0007669"/>
    <property type="project" value="UniProtKB-KW"/>
</dbReference>
<dbReference type="InterPro" id="IPR017850">
    <property type="entry name" value="Alkaline_phosphatase_core_sf"/>
</dbReference>
<evidence type="ECO:0000256" key="1">
    <source>
        <dbReference type="ARBA" id="ARBA00001913"/>
    </source>
</evidence>
<dbReference type="PANTHER" id="PTHR45953">
    <property type="entry name" value="IDURONATE 2-SULFATASE"/>
    <property type="match status" value="1"/>
</dbReference>
<dbReference type="InterPro" id="IPR000917">
    <property type="entry name" value="Sulfatase_N"/>
</dbReference>
<keyword evidence="3" id="KW-0479">Metal-binding</keyword>
<evidence type="ECO:0000256" key="5">
    <source>
        <dbReference type="ARBA" id="ARBA00022801"/>
    </source>
</evidence>
<feature type="region of interest" description="Disordered" evidence="7">
    <location>
        <begin position="513"/>
        <end position="540"/>
    </location>
</feature>
<dbReference type="Pfam" id="PF00884">
    <property type="entry name" value="Sulfatase"/>
    <property type="match status" value="1"/>
</dbReference>
<dbReference type="AlphaFoldDB" id="T0IYN6"/>
<accession>T0IYN6</accession>
<dbReference type="PATRIC" id="fig|1331060.3.peg.1136"/>
<gene>
    <name evidence="10" type="ORF">RLDS_06085</name>
</gene>
<dbReference type="GO" id="GO:0005737">
    <property type="term" value="C:cytoplasm"/>
    <property type="evidence" value="ECO:0007669"/>
    <property type="project" value="TreeGrafter"/>
</dbReference>
<evidence type="ECO:0000256" key="7">
    <source>
        <dbReference type="SAM" id="MobiDB-lite"/>
    </source>
</evidence>
<evidence type="ECO:0000256" key="4">
    <source>
        <dbReference type="ARBA" id="ARBA00022729"/>
    </source>
</evidence>
<feature type="domain" description="Sulfatase N-terminal" evidence="9">
    <location>
        <begin position="49"/>
        <end position="389"/>
    </location>
</feature>
<keyword evidence="11" id="KW-1185">Reference proteome</keyword>
<evidence type="ECO:0000313" key="11">
    <source>
        <dbReference type="Proteomes" id="UP000015531"/>
    </source>
</evidence>
<comment type="caution">
    <text evidence="10">The sequence shown here is derived from an EMBL/GenBank/DDBJ whole genome shotgun (WGS) entry which is preliminary data.</text>
</comment>
<keyword evidence="5" id="KW-0378">Hydrolase</keyword>
<dbReference type="Gene3D" id="3.40.720.10">
    <property type="entry name" value="Alkaline Phosphatase, subunit A"/>
    <property type="match status" value="1"/>
</dbReference>
<dbReference type="EMBL" id="ATDP01000073">
    <property type="protein sequence ID" value="EQB17000.1"/>
    <property type="molecule type" value="Genomic_DNA"/>
</dbReference>
<evidence type="ECO:0000256" key="6">
    <source>
        <dbReference type="ARBA" id="ARBA00022837"/>
    </source>
</evidence>
<feature type="signal peptide" evidence="8">
    <location>
        <begin position="1"/>
        <end position="29"/>
    </location>
</feature>
<protein>
    <recommendedName>
        <fullName evidence="9">Sulfatase N-terminal domain-containing protein</fullName>
    </recommendedName>
</protein>
<keyword evidence="4 8" id="KW-0732">Signal</keyword>
<sequence>MKHLKSLLRGSILATGLAASLTCTLPVLAKTQIGSSAPARPAERQVKPRNILFIIADDMGTRLGSYGAPVQTPNIDQLAQQGVSFDRAYSQFPWCGPSRASFLTGTRPDTTRVMDLATPFRDALPDIQTLPEYFKTNGYFSGRVGKIFHQGVPSDIGTSGPDDAQSWDEVVNPRGRDKDAENGKLINLTPGIPYGSALAYLDDGGKDEEQTDGKVATAAIEMLKANKDKPFFIAVGFYRPHVPEVAPKKYFDLYRPEDIKLPAETPESLARNLPATRAWLPDNFGMTDDEQRQAIRAYFAATSFMDAQVGRVLAALKDLGLDDDTIVVFTSDHGYLLGEHGQWMKNILWEESDRVPLVIRTPEGNSAGKRSPRTVELLDLYPTLTELAGLPHYSRNEGQSLKPLIENPSDRTWKKPALSQVRGGRSVRTERWRYTEWEAGAKGRELYDHKTDPREHHNLANDPAYAAVMTELASQLPKGPVEKRPDAAKYNAVENCLILTASAAAWSKAKAHQANGEGAPGRKPGGEGGGGMKLCEAIDP</sequence>
<dbReference type="PANTHER" id="PTHR45953:SF1">
    <property type="entry name" value="IDURONATE 2-SULFATASE"/>
    <property type="match status" value="1"/>
</dbReference>
<name>T0IYN6_9SPHN</name>
<dbReference type="InterPro" id="IPR035874">
    <property type="entry name" value="IDS"/>
</dbReference>
<comment type="similarity">
    <text evidence="2">Belongs to the sulfatase family.</text>
</comment>
<evidence type="ECO:0000313" key="10">
    <source>
        <dbReference type="EMBL" id="EQB17000.1"/>
    </source>
</evidence>
<keyword evidence="6" id="KW-0106">Calcium</keyword>
<organism evidence="10 11">
    <name type="scientific">Sphingobium lactosutens DS20</name>
    <dbReference type="NCBI Taxonomy" id="1331060"/>
    <lineage>
        <taxon>Bacteria</taxon>
        <taxon>Pseudomonadati</taxon>
        <taxon>Pseudomonadota</taxon>
        <taxon>Alphaproteobacteria</taxon>
        <taxon>Sphingomonadales</taxon>
        <taxon>Sphingomonadaceae</taxon>
        <taxon>Sphingobium</taxon>
    </lineage>
</organism>
<evidence type="ECO:0000256" key="3">
    <source>
        <dbReference type="ARBA" id="ARBA00022723"/>
    </source>
</evidence>
<dbReference type="eggNOG" id="COG3119">
    <property type="taxonomic scope" value="Bacteria"/>
</dbReference>
<dbReference type="PROSITE" id="PS00149">
    <property type="entry name" value="SULFATASE_2"/>
    <property type="match status" value="1"/>
</dbReference>
<dbReference type="CDD" id="cd16030">
    <property type="entry name" value="iduronate-2-sulfatase"/>
    <property type="match status" value="1"/>
</dbReference>
<evidence type="ECO:0000259" key="9">
    <source>
        <dbReference type="Pfam" id="PF00884"/>
    </source>
</evidence>
<dbReference type="SUPFAM" id="SSF53649">
    <property type="entry name" value="Alkaline phosphatase-like"/>
    <property type="match status" value="1"/>
</dbReference>
<dbReference type="Proteomes" id="UP000015531">
    <property type="component" value="Unassembled WGS sequence"/>
</dbReference>
<proteinExistence type="inferred from homology"/>
<dbReference type="GO" id="GO:0004423">
    <property type="term" value="F:iduronate-2-sulfatase activity"/>
    <property type="evidence" value="ECO:0007669"/>
    <property type="project" value="InterPro"/>
</dbReference>
<feature type="chain" id="PRO_5004577733" description="Sulfatase N-terminal domain-containing protein" evidence="8">
    <location>
        <begin position="30"/>
        <end position="540"/>
    </location>
</feature>
<evidence type="ECO:0000256" key="2">
    <source>
        <dbReference type="ARBA" id="ARBA00008779"/>
    </source>
</evidence>
<dbReference type="InterPro" id="IPR024607">
    <property type="entry name" value="Sulfatase_CS"/>
</dbReference>